<dbReference type="SUPFAM" id="SSF48452">
    <property type="entry name" value="TPR-like"/>
    <property type="match status" value="1"/>
</dbReference>
<evidence type="ECO:0008006" key="2">
    <source>
        <dbReference type="Google" id="ProtNLM"/>
    </source>
</evidence>
<dbReference type="AlphaFoldDB" id="A0A0F9PK62"/>
<evidence type="ECO:0000313" key="1">
    <source>
        <dbReference type="EMBL" id="KKM93672.1"/>
    </source>
</evidence>
<sequence>MQTAESEDAILERAKAEEKVYNWVEAAKLYEQVVESFLGKKLIERAAETYRIIGYAYSRAARTTEATEEYKGRHENAIKAYRKAMDLFKQVKNKAKYHIELIIK</sequence>
<dbReference type="EMBL" id="LAZR01006234">
    <property type="protein sequence ID" value="KKM93672.1"/>
    <property type="molecule type" value="Genomic_DNA"/>
</dbReference>
<comment type="caution">
    <text evidence="1">The sequence shown here is derived from an EMBL/GenBank/DDBJ whole genome shotgun (WGS) entry which is preliminary data.</text>
</comment>
<name>A0A0F9PK62_9ZZZZ</name>
<organism evidence="1">
    <name type="scientific">marine sediment metagenome</name>
    <dbReference type="NCBI Taxonomy" id="412755"/>
    <lineage>
        <taxon>unclassified sequences</taxon>
        <taxon>metagenomes</taxon>
        <taxon>ecological metagenomes</taxon>
    </lineage>
</organism>
<protein>
    <recommendedName>
        <fullName evidence="2">MIT domain-containing protein</fullName>
    </recommendedName>
</protein>
<reference evidence="1" key="1">
    <citation type="journal article" date="2015" name="Nature">
        <title>Complex archaea that bridge the gap between prokaryotes and eukaryotes.</title>
        <authorList>
            <person name="Spang A."/>
            <person name="Saw J.H."/>
            <person name="Jorgensen S.L."/>
            <person name="Zaremba-Niedzwiedzka K."/>
            <person name="Martijn J."/>
            <person name="Lind A.E."/>
            <person name="van Eijk R."/>
            <person name="Schleper C."/>
            <person name="Guy L."/>
            <person name="Ettema T.J."/>
        </authorList>
    </citation>
    <scope>NUCLEOTIDE SEQUENCE</scope>
</reference>
<gene>
    <name evidence="1" type="ORF">LCGC14_1206030</name>
</gene>
<proteinExistence type="predicted"/>
<accession>A0A0F9PK62</accession>
<dbReference type="Gene3D" id="1.25.40.10">
    <property type="entry name" value="Tetratricopeptide repeat domain"/>
    <property type="match status" value="1"/>
</dbReference>
<dbReference type="InterPro" id="IPR011990">
    <property type="entry name" value="TPR-like_helical_dom_sf"/>
</dbReference>